<dbReference type="EMBL" id="WHLY01000002">
    <property type="protein sequence ID" value="MPR34990.1"/>
    <property type="molecule type" value="Genomic_DNA"/>
</dbReference>
<dbReference type="SUPFAM" id="SSF53335">
    <property type="entry name" value="S-adenosyl-L-methionine-dependent methyltransferases"/>
    <property type="match status" value="1"/>
</dbReference>
<gene>
    <name evidence="2" type="ORF">GBK04_16920</name>
</gene>
<dbReference type="GO" id="GO:0008168">
    <property type="term" value="F:methyltransferase activity"/>
    <property type="evidence" value="ECO:0007669"/>
    <property type="project" value="UniProtKB-KW"/>
</dbReference>
<dbReference type="GO" id="GO:0032259">
    <property type="term" value="P:methylation"/>
    <property type="evidence" value="ECO:0007669"/>
    <property type="project" value="UniProtKB-KW"/>
</dbReference>
<evidence type="ECO:0000259" key="1">
    <source>
        <dbReference type="Pfam" id="PF13679"/>
    </source>
</evidence>
<protein>
    <submittedName>
        <fullName evidence="2">Methyltransferase</fullName>
    </submittedName>
</protein>
<name>A0A7C9FDV5_9BACT</name>
<comment type="caution">
    <text evidence="2">The sequence shown here is derived from an EMBL/GenBank/DDBJ whole genome shotgun (WGS) entry which is preliminary data.</text>
</comment>
<feature type="domain" description="Methyltransferase" evidence="1">
    <location>
        <begin position="158"/>
        <end position="294"/>
    </location>
</feature>
<dbReference type="Gene3D" id="3.40.50.150">
    <property type="entry name" value="Vaccinia Virus protein VP39"/>
    <property type="match status" value="1"/>
</dbReference>
<evidence type="ECO:0000313" key="2">
    <source>
        <dbReference type="EMBL" id="MPR34990.1"/>
    </source>
</evidence>
<organism evidence="2 3">
    <name type="scientific">Salmonirosea aquatica</name>
    <dbReference type="NCBI Taxonomy" id="2654236"/>
    <lineage>
        <taxon>Bacteria</taxon>
        <taxon>Pseudomonadati</taxon>
        <taxon>Bacteroidota</taxon>
        <taxon>Cytophagia</taxon>
        <taxon>Cytophagales</taxon>
        <taxon>Spirosomataceae</taxon>
        <taxon>Salmonirosea</taxon>
    </lineage>
</organism>
<dbReference type="PANTHER" id="PTHR13369">
    <property type="match status" value="1"/>
</dbReference>
<dbReference type="Pfam" id="PF13679">
    <property type="entry name" value="Methyltransf_32"/>
    <property type="match status" value="1"/>
</dbReference>
<dbReference type="Proteomes" id="UP000479293">
    <property type="component" value="Unassembled WGS sequence"/>
</dbReference>
<keyword evidence="2" id="KW-0808">Transferase</keyword>
<evidence type="ECO:0000313" key="3">
    <source>
        <dbReference type="Proteomes" id="UP000479293"/>
    </source>
</evidence>
<dbReference type="AlphaFoldDB" id="A0A7C9FDV5"/>
<dbReference type="InterPro" id="IPR029063">
    <property type="entry name" value="SAM-dependent_MTases_sf"/>
</dbReference>
<dbReference type="CDD" id="cd02440">
    <property type="entry name" value="AdoMet_MTases"/>
    <property type="match status" value="1"/>
</dbReference>
<proteinExistence type="predicted"/>
<dbReference type="GO" id="GO:0005737">
    <property type="term" value="C:cytoplasm"/>
    <property type="evidence" value="ECO:0007669"/>
    <property type="project" value="TreeGrafter"/>
</dbReference>
<sequence length="395" mass="44917">MSAETSQFIRFIRASITDNTFIKASFGDYQGEESDLKNLYLKKVLVKRKEKISFLYRYRTRDITKNHFPDDAITELGALLTEHGFRSAQLFTLRHDVRIQYAPNDGFSLKIDKPTLAELPSLEHDKPKQRKIEAQGKTYLTELGITDAQGKVYKNAQDKYRQINHYIEILSSLLKELPERPQTNIVDMGAGKGYLTFALYDYLNNVLGKPAQVTGVEFRKDLVDLCNGIAQKSGFDGLHFEEGTIENYAPQEQINVLIALHACDTATDEAIYQGITADADLIVVAPCCHKQIRREMEKHRVKNELDFLMKHGIFLERQAEMVTDGIRSLLLEYHGYATKIFEFVSDAHTPKNVLIVGEKRTKGTPDQAAIMEKIQASKMYFGVGYHQLEVLLGLT</sequence>
<dbReference type="PANTHER" id="PTHR13369:SF3">
    <property type="entry name" value="METHYLTRANSFERASE DOMAIN-CONTAINING PROTEIN"/>
    <property type="match status" value="1"/>
</dbReference>
<accession>A0A7C9FDV5</accession>
<keyword evidence="3" id="KW-1185">Reference proteome</keyword>
<dbReference type="RefSeq" id="WP_152761671.1">
    <property type="nucleotide sequence ID" value="NZ_WHLY01000002.1"/>
</dbReference>
<dbReference type="InterPro" id="IPR025714">
    <property type="entry name" value="Methyltranfer_dom"/>
</dbReference>
<reference evidence="2 3" key="1">
    <citation type="submission" date="2019-10" db="EMBL/GenBank/DDBJ databases">
        <title>Draft Genome Sequence of Cytophagaceae sp. SJW1-29.</title>
        <authorList>
            <person name="Choi A."/>
        </authorList>
    </citation>
    <scope>NUCLEOTIDE SEQUENCE [LARGE SCALE GENOMIC DNA]</scope>
    <source>
        <strain evidence="2 3">SJW1-29</strain>
    </source>
</reference>
<keyword evidence="2" id="KW-0489">Methyltransferase</keyword>